<gene>
    <name evidence="1" type="ORF">HB759_05570</name>
</gene>
<proteinExistence type="predicted"/>
<evidence type="ECO:0000313" key="2">
    <source>
        <dbReference type="Proteomes" id="UP000532866"/>
    </source>
</evidence>
<evidence type="ECO:0000313" key="1">
    <source>
        <dbReference type="EMBL" id="MBC1331417.1"/>
    </source>
</evidence>
<name>A0A7X0TM71_9LIST</name>
<comment type="caution">
    <text evidence="1">The sequence shown here is derived from an EMBL/GenBank/DDBJ whole genome shotgun (WGS) entry which is preliminary data.</text>
</comment>
<organism evidence="1 2">
    <name type="scientific">Listeria booriae</name>
    <dbReference type="NCBI Taxonomy" id="1552123"/>
    <lineage>
        <taxon>Bacteria</taxon>
        <taxon>Bacillati</taxon>
        <taxon>Bacillota</taxon>
        <taxon>Bacilli</taxon>
        <taxon>Bacillales</taxon>
        <taxon>Listeriaceae</taxon>
        <taxon>Listeria</taxon>
    </lineage>
</organism>
<dbReference type="EMBL" id="JAAROL010000001">
    <property type="protein sequence ID" value="MBC1331417.1"/>
    <property type="molecule type" value="Genomic_DNA"/>
</dbReference>
<accession>A0A7X0TM71</accession>
<dbReference type="Proteomes" id="UP000532866">
    <property type="component" value="Unassembled WGS sequence"/>
</dbReference>
<sequence length="67" mass="7839">MRDGHYSGAKEIVRALDYKYPHSYEDAGGSAVFTKSFIKSEVYEPKLTSEYEQTIAWLYEKINRNKK</sequence>
<protein>
    <submittedName>
        <fullName evidence="1">Uncharacterized protein</fullName>
    </submittedName>
</protein>
<dbReference type="AlphaFoldDB" id="A0A7X0TM71"/>
<reference evidence="1 2" key="1">
    <citation type="submission" date="2020-03" db="EMBL/GenBank/DDBJ databases">
        <title>Soil Listeria distribution.</title>
        <authorList>
            <person name="Liao J."/>
            <person name="Wiedmann M."/>
        </authorList>
    </citation>
    <scope>NUCLEOTIDE SEQUENCE [LARGE SCALE GENOMIC DNA]</scope>
    <source>
        <strain evidence="1 2">FSL L7-1833</strain>
    </source>
</reference>